<evidence type="ECO:0000313" key="1">
    <source>
        <dbReference type="EMBL" id="MCS5732669.1"/>
    </source>
</evidence>
<protein>
    <submittedName>
        <fullName evidence="1">Uncharacterized protein</fullName>
    </submittedName>
</protein>
<keyword evidence="2" id="KW-1185">Reference proteome</keyword>
<dbReference type="EMBL" id="JANLCJ010000001">
    <property type="protein sequence ID" value="MCS5732669.1"/>
    <property type="molecule type" value="Genomic_DNA"/>
</dbReference>
<accession>A0ABT2GXI3</accession>
<organism evidence="1 2">
    <name type="scientific">Herbiconiux daphne</name>
    <dbReference type="NCBI Taxonomy" id="2970914"/>
    <lineage>
        <taxon>Bacteria</taxon>
        <taxon>Bacillati</taxon>
        <taxon>Actinomycetota</taxon>
        <taxon>Actinomycetes</taxon>
        <taxon>Micrococcales</taxon>
        <taxon>Microbacteriaceae</taxon>
        <taxon>Herbiconiux</taxon>
    </lineage>
</organism>
<comment type="caution">
    <text evidence="1">The sequence shown here is derived from an EMBL/GenBank/DDBJ whole genome shotgun (WGS) entry which is preliminary data.</text>
</comment>
<sequence>MSVKDSFPDGTVFEAHAGLTSFPGRGEIELAHRRRKDRRSARKVDRQPVRLRSNDAPVAEVALGASTRIRLVTAAALNALGAATFVAADRFLASPPAAVLSTAKQGDVAGIEAGRIEISSSTRKSLKLDFALEMHLTGSHREAYVLEVRAPKTGYVDCGTDCEADPLIVQLAFSGSADGSNFDIATRDLSGGPDPLVRAAFTSSTGATATMLEDESPTSHDDRGFPSTSGASVVQLEFLETLFITHPADAGWTVPVARITVAVDEDNAAQSGPYFAVQAPSVATTGSNTSLIAFTPFALNGTVVLGAIPDFSGLMGVVDETGAAILTGGLESESTWRINPGLLTEGFGPVVSYVDHRLLQKAEFWRQGLAPGLGDIGRGVLWRRRGIGPQPTPGSSPIDG</sequence>
<name>A0ABT2GXI3_9MICO</name>
<reference evidence="1" key="1">
    <citation type="submission" date="2022-08" db="EMBL/GenBank/DDBJ databases">
        <authorList>
            <person name="Deng Y."/>
            <person name="Han X.-F."/>
            <person name="Zhang Y.-Q."/>
        </authorList>
    </citation>
    <scope>NUCLEOTIDE SEQUENCE</scope>
    <source>
        <strain evidence="1">CPCC 203386</strain>
    </source>
</reference>
<gene>
    <name evidence="1" type="ORF">N1032_02790</name>
</gene>
<proteinExistence type="predicted"/>
<dbReference type="RefSeq" id="WP_259537295.1">
    <property type="nucleotide sequence ID" value="NZ_JANLCJ010000001.1"/>
</dbReference>
<dbReference type="Proteomes" id="UP001165586">
    <property type="component" value="Unassembled WGS sequence"/>
</dbReference>
<evidence type="ECO:0000313" key="2">
    <source>
        <dbReference type="Proteomes" id="UP001165586"/>
    </source>
</evidence>